<feature type="region of interest" description="Disordered" evidence="1">
    <location>
        <begin position="77"/>
        <end position="111"/>
    </location>
</feature>
<evidence type="ECO:0000313" key="3">
    <source>
        <dbReference type="Proteomes" id="UP001200034"/>
    </source>
</evidence>
<evidence type="ECO:0000313" key="2">
    <source>
        <dbReference type="EMBL" id="KAH8386552.1"/>
    </source>
</evidence>
<organism evidence="2 3">
    <name type="scientific">Drosophila rubida</name>
    <dbReference type="NCBI Taxonomy" id="30044"/>
    <lineage>
        <taxon>Eukaryota</taxon>
        <taxon>Metazoa</taxon>
        <taxon>Ecdysozoa</taxon>
        <taxon>Arthropoda</taxon>
        <taxon>Hexapoda</taxon>
        <taxon>Insecta</taxon>
        <taxon>Pterygota</taxon>
        <taxon>Neoptera</taxon>
        <taxon>Endopterygota</taxon>
        <taxon>Diptera</taxon>
        <taxon>Brachycera</taxon>
        <taxon>Muscomorpha</taxon>
        <taxon>Ephydroidea</taxon>
        <taxon>Drosophilidae</taxon>
        <taxon>Drosophila</taxon>
    </lineage>
</organism>
<name>A0AAD4KBW2_9MUSC</name>
<feature type="compositionally biased region" description="Polar residues" evidence="1">
    <location>
        <begin position="78"/>
        <end position="89"/>
    </location>
</feature>
<dbReference type="Proteomes" id="UP001200034">
    <property type="component" value="Unassembled WGS sequence"/>
</dbReference>
<reference evidence="2" key="1">
    <citation type="journal article" date="2021" name="Mol. Ecol. Resour.">
        <title>Phylogenomic analyses of the genus Drosophila reveals genomic signals of climate adaptation.</title>
        <authorList>
            <person name="Li F."/>
            <person name="Rane R.V."/>
            <person name="Luria V."/>
            <person name="Xiong Z."/>
            <person name="Chen J."/>
            <person name="Li Z."/>
            <person name="Catullo R.A."/>
            <person name="Griffin P.C."/>
            <person name="Schiffer M."/>
            <person name="Pearce S."/>
            <person name="Lee S.F."/>
            <person name="McElroy K."/>
            <person name="Stocker A."/>
            <person name="Shirriffs J."/>
            <person name="Cockerell F."/>
            <person name="Coppin C."/>
            <person name="Sgro C.M."/>
            <person name="Karger A."/>
            <person name="Cain J.W."/>
            <person name="Weber J.A."/>
            <person name="Santpere G."/>
            <person name="Kirschner M.W."/>
            <person name="Hoffmann A.A."/>
            <person name="Oakeshott J.G."/>
            <person name="Zhang G."/>
        </authorList>
    </citation>
    <scope>NUCLEOTIDE SEQUENCE</scope>
    <source>
        <strain evidence="2">BGI-SZ-2011g</strain>
    </source>
</reference>
<accession>A0AAD4KBW2</accession>
<sequence>MCMPYLGKLFSGGHRRRNNGIGTPRHSLAPTPQQSNATIQTTNVNNTTMVVALPAANRDAAPPLSVSYRGGSVVNDLGSGSVQNTSGSVRSKAAPVQAATSEAVDDQPRPSSWWEFFGINRSKKGNANAGNANAPNASS</sequence>
<proteinExistence type="predicted"/>
<evidence type="ECO:0000256" key="1">
    <source>
        <dbReference type="SAM" id="MobiDB-lite"/>
    </source>
</evidence>
<gene>
    <name evidence="2" type="ORF">KR093_001201</name>
</gene>
<dbReference type="EMBL" id="JAJJHW010000095">
    <property type="protein sequence ID" value="KAH8386552.1"/>
    <property type="molecule type" value="Genomic_DNA"/>
</dbReference>
<feature type="region of interest" description="Disordered" evidence="1">
    <location>
        <begin position="13"/>
        <end position="38"/>
    </location>
</feature>
<comment type="caution">
    <text evidence="2">The sequence shown here is derived from an EMBL/GenBank/DDBJ whole genome shotgun (WGS) entry which is preliminary data.</text>
</comment>
<protein>
    <submittedName>
        <fullName evidence="2">Uncharacterized protein</fullName>
    </submittedName>
</protein>
<keyword evidence="3" id="KW-1185">Reference proteome</keyword>
<dbReference type="AlphaFoldDB" id="A0AAD4KBW2"/>